<evidence type="ECO:0000313" key="3">
    <source>
        <dbReference type="Proteomes" id="UP000243904"/>
    </source>
</evidence>
<dbReference type="EMBL" id="LT629750">
    <property type="protein sequence ID" value="SDS90233.1"/>
    <property type="molecule type" value="Genomic_DNA"/>
</dbReference>
<proteinExistence type="predicted"/>
<feature type="chain" id="PRO_5009263864" evidence="1">
    <location>
        <begin position="22"/>
        <end position="115"/>
    </location>
</feature>
<reference evidence="3" key="1">
    <citation type="submission" date="2016-10" db="EMBL/GenBank/DDBJ databases">
        <authorList>
            <person name="Varghese N."/>
            <person name="Submissions S."/>
        </authorList>
    </citation>
    <scope>NUCLEOTIDE SEQUENCE [LARGE SCALE GENOMIC DNA]</scope>
    <source>
        <strain evidence="3">GAS369</strain>
    </source>
</reference>
<name>A0A1H1VZM6_9BRAD</name>
<evidence type="ECO:0000256" key="1">
    <source>
        <dbReference type="SAM" id="SignalP"/>
    </source>
</evidence>
<accession>A0A1H1VZM6</accession>
<feature type="signal peptide" evidence="1">
    <location>
        <begin position="1"/>
        <end position="21"/>
    </location>
</feature>
<protein>
    <submittedName>
        <fullName evidence="2">Uncharacterized protein</fullName>
    </submittedName>
</protein>
<dbReference type="Proteomes" id="UP000243904">
    <property type="component" value="Chromosome I"/>
</dbReference>
<keyword evidence="3" id="KW-1185">Reference proteome</keyword>
<sequence length="115" mass="12405">MKRASVLFAALLPLFTPPAFGGAPELNVKAICKARSADAIRSGSPPDQSTADCLHDEEDAKQQLNTLWASTSVPIRNRCESDARALGTTSYLDLLTCIRMAKEINSSPKKETGKQ</sequence>
<keyword evidence="1" id="KW-0732">Signal</keyword>
<gene>
    <name evidence="2" type="ORF">SAMN05444158_3622</name>
</gene>
<evidence type="ECO:0000313" key="2">
    <source>
        <dbReference type="EMBL" id="SDS90233.1"/>
    </source>
</evidence>
<organism evidence="2 3">
    <name type="scientific">Bradyrhizobium canariense</name>
    <dbReference type="NCBI Taxonomy" id="255045"/>
    <lineage>
        <taxon>Bacteria</taxon>
        <taxon>Pseudomonadati</taxon>
        <taxon>Pseudomonadota</taxon>
        <taxon>Alphaproteobacteria</taxon>
        <taxon>Hyphomicrobiales</taxon>
        <taxon>Nitrobacteraceae</taxon>
        <taxon>Bradyrhizobium</taxon>
    </lineage>
</organism>
<dbReference type="AlphaFoldDB" id="A0A1H1VZM6"/>